<dbReference type="SUPFAM" id="SSF52540">
    <property type="entry name" value="P-loop containing nucleoside triphosphate hydrolases"/>
    <property type="match status" value="1"/>
</dbReference>
<dbReference type="PROSITE" id="PS51419">
    <property type="entry name" value="RAB"/>
    <property type="match status" value="1"/>
</dbReference>
<protein>
    <submittedName>
        <fullName evidence="6">Ras-related protein Rab-18</fullName>
    </submittedName>
</protein>
<dbReference type="EMBL" id="CP045909">
    <property type="protein sequence ID" value="QQP32365.1"/>
    <property type="molecule type" value="Genomic_DNA"/>
</dbReference>
<dbReference type="GO" id="GO:0005525">
    <property type="term" value="F:GTP binding"/>
    <property type="evidence" value="ECO:0007669"/>
    <property type="project" value="UniProtKB-KW"/>
</dbReference>
<evidence type="ECO:0000313" key="6">
    <source>
        <dbReference type="EMBL" id="QQP32901.1"/>
    </source>
</evidence>
<dbReference type="GO" id="GO:0003924">
    <property type="term" value="F:GTPase activity"/>
    <property type="evidence" value="ECO:0007669"/>
    <property type="project" value="InterPro"/>
</dbReference>
<comment type="similarity">
    <text evidence="1">Belongs to the small GTPase superfamily. Rab family.</text>
</comment>
<evidence type="ECO:0000256" key="2">
    <source>
        <dbReference type="ARBA" id="ARBA00022741"/>
    </source>
</evidence>
<evidence type="ECO:0000313" key="5">
    <source>
        <dbReference type="EMBL" id="QQP32365.1"/>
    </source>
</evidence>
<dbReference type="Proteomes" id="UP000595437">
    <property type="component" value="Chromosome 20"/>
</dbReference>
<organism evidence="6 7">
    <name type="scientific">Caligus rogercresseyi</name>
    <name type="common">Sea louse</name>
    <dbReference type="NCBI Taxonomy" id="217165"/>
    <lineage>
        <taxon>Eukaryota</taxon>
        <taxon>Metazoa</taxon>
        <taxon>Ecdysozoa</taxon>
        <taxon>Arthropoda</taxon>
        <taxon>Crustacea</taxon>
        <taxon>Multicrustacea</taxon>
        <taxon>Hexanauplia</taxon>
        <taxon>Copepoda</taxon>
        <taxon>Siphonostomatoida</taxon>
        <taxon>Caligidae</taxon>
        <taxon>Caligus</taxon>
    </lineage>
</organism>
<dbReference type="InterPro" id="IPR027417">
    <property type="entry name" value="P-loop_NTPase"/>
</dbReference>
<keyword evidence="2" id="KW-0547">Nucleotide-binding</keyword>
<evidence type="ECO:0000313" key="7">
    <source>
        <dbReference type="Proteomes" id="UP000595437"/>
    </source>
</evidence>
<dbReference type="AlphaFoldDB" id="A0A7T8JTM4"/>
<dbReference type="OrthoDB" id="9989112at2759"/>
<sequence>MLVGNKCDLEDKRVVSKEEGQKCARKHRMMFIEASAKTREGVQLAFEELVENIIQTPELWEAANSAGGINVKSDNNNASGDSQSCAGYYCQLYK</sequence>
<keyword evidence="3" id="KW-0342">GTP-binding</keyword>
<reference evidence="6" key="2">
    <citation type="journal article" name="Sci. Data">
        <title>Chromosome-scale genome assembly of the sea louse Caligus rogercresseyi by SMRT sequencing and Hi-C analysis.</title>
        <authorList>
            <person name="Gallardo-Escarate C."/>
            <person name="Valenzuela-Munoz V."/>
            <person name="Nunez-Acuna G."/>
            <person name="Valenzuela-Miranda D."/>
            <person name="Goncalves A.T."/>
            <person name="Escobar-Sepulveda H."/>
            <person name="Liachko I."/>
            <person name="Nelson B."/>
            <person name="Roberts S."/>
            <person name="Warren W."/>
        </authorList>
    </citation>
    <scope>NUCLEOTIDE SEQUENCE</scope>
    <source>
        <tissue evidence="6">Whole tissue</tissue>
    </source>
</reference>
<evidence type="ECO:0000256" key="4">
    <source>
        <dbReference type="ARBA" id="ARBA00023289"/>
    </source>
</evidence>
<dbReference type="SMART" id="SM00175">
    <property type="entry name" value="RAB"/>
    <property type="match status" value="1"/>
</dbReference>
<keyword evidence="7" id="KW-1185">Reference proteome</keyword>
<keyword evidence="4" id="KW-0449">Lipoprotein</keyword>
<dbReference type="InterPro" id="IPR001806">
    <property type="entry name" value="Small_GTPase"/>
</dbReference>
<dbReference type="PROSITE" id="PS51421">
    <property type="entry name" value="RAS"/>
    <property type="match status" value="1"/>
</dbReference>
<dbReference type="Gene3D" id="3.40.50.300">
    <property type="entry name" value="P-loop containing nucleotide triphosphate hydrolases"/>
    <property type="match status" value="1"/>
</dbReference>
<evidence type="ECO:0000256" key="3">
    <source>
        <dbReference type="ARBA" id="ARBA00023134"/>
    </source>
</evidence>
<dbReference type="EMBL" id="CP045908">
    <property type="protein sequence ID" value="QQP32901.1"/>
    <property type="molecule type" value="Genomic_DNA"/>
</dbReference>
<accession>A0A7T8JTM4</accession>
<dbReference type="Proteomes" id="UP000595437">
    <property type="component" value="Chromosome 19"/>
</dbReference>
<keyword evidence="4" id="KW-0636">Prenylation</keyword>
<reference evidence="7" key="1">
    <citation type="submission" date="2021-01" db="EMBL/GenBank/DDBJ databases">
        <title>Caligus Genome Assembly.</title>
        <authorList>
            <person name="Gallardo-Escarate C."/>
        </authorList>
    </citation>
    <scope>NUCLEOTIDE SEQUENCE [LARGE SCALE GENOMIC DNA]</scope>
</reference>
<gene>
    <name evidence="6" type="ORF">FKW44_024085</name>
    <name evidence="5" type="ORF">FKW44_024653</name>
</gene>
<name>A0A7T8JTM4_CALRO</name>
<dbReference type="Pfam" id="PF00071">
    <property type="entry name" value="Ras"/>
    <property type="match status" value="1"/>
</dbReference>
<proteinExistence type="inferred from homology"/>
<evidence type="ECO:0000256" key="1">
    <source>
        <dbReference type="ARBA" id="ARBA00006270"/>
    </source>
</evidence>
<dbReference type="InterPro" id="IPR050305">
    <property type="entry name" value="Small_GTPase_Rab"/>
</dbReference>
<dbReference type="PANTHER" id="PTHR47980">
    <property type="entry name" value="LD44762P"/>
    <property type="match status" value="1"/>
</dbReference>